<sequence>MRLIPYFVQPHTDANTHAGVDSYGRGPWPGYPTASEELHKVSGREFEGGCRGQSHAREVDVDSRGGTATRRVRSGQWDRGERGVAQTAECTYLNA</sequence>
<evidence type="ECO:0000313" key="2">
    <source>
        <dbReference type="EMBL" id="RPD52563.1"/>
    </source>
</evidence>
<reference evidence="2" key="1">
    <citation type="journal article" date="2018" name="Genome Biol. Evol.">
        <title>Genomics and development of Lentinus tigrinus, a white-rot wood-decaying mushroom with dimorphic fruiting bodies.</title>
        <authorList>
            <person name="Wu B."/>
            <person name="Xu Z."/>
            <person name="Knudson A."/>
            <person name="Carlson A."/>
            <person name="Chen N."/>
            <person name="Kovaka S."/>
            <person name="LaButti K."/>
            <person name="Lipzen A."/>
            <person name="Pennachio C."/>
            <person name="Riley R."/>
            <person name="Schakwitz W."/>
            <person name="Umezawa K."/>
            <person name="Ohm R.A."/>
            <person name="Grigoriev I.V."/>
            <person name="Nagy L.G."/>
            <person name="Gibbons J."/>
            <person name="Hibbett D."/>
        </authorList>
    </citation>
    <scope>NUCLEOTIDE SEQUENCE [LARGE SCALE GENOMIC DNA]</scope>
    <source>
        <strain evidence="2">ALCF2SS1-6</strain>
    </source>
</reference>
<proteinExistence type="predicted"/>
<protein>
    <submittedName>
        <fullName evidence="2">Uncharacterized protein</fullName>
    </submittedName>
</protein>
<organism evidence="2 3">
    <name type="scientific">Lentinus tigrinus ALCF2SS1-6</name>
    <dbReference type="NCBI Taxonomy" id="1328759"/>
    <lineage>
        <taxon>Eukaryota</taxon>
        <taxon>Fungi</taxon>
        <taxon>Dikarya</taxon>
        <taxon>Basidiomycota</taxon>
        <taxon>Agaricomycotina</taxon>
        <taxon>Agaricomycetes</taxon>
        <taxon>Polyporales</taxon>
        <taxon>Polyporaceae</taxon>
        <taxon>Lentinus</taxon>
    </lineage>
</organism>
<accession>A0A5C2RLX8</accession>
<feature type="region of interest" description="Disordered" evidence="1">
    <location>
        <begin position="46"/>
        <end position="95"/>
    </location>
</feature>
<dbReference type="EMBL" id="ML122352">
    <property type="protein sequence ID" value="RPD52563.1"/>
    <property type="molecule type" value="Genomic_DNA"/>
</dbReference>
<dbReference type="Proteomes" id="UP000313359">
    <property type="component" value="Unassembled WGS sequence"/>
</dbReference>
<name>A0A5C2RLX8_9APHY</name>
<evidence type="ECO:0000256" key="1">
    <source>
        <dbReference type="SAM" id="MobiDB-lite"/>
    </source>
</evidence>
<evidence type="ECO:0000313" key="3">
    <source>
        <dbReference type="Proteomes" id="UP000313359"/>
    </source>
</evidence>
<dbReference type="AlphaFoldDB" id="A0A5C2RLX8"/>
<keyword evidence="3" id="KW-1185">Reference proteome</keyword>
<gene>
    <name evidence="2" type="ORF">L227DRAFT_582028</name>
</gene>